<dbReference type="Pfam" id="PF13479">
    <property type="entry name" value="AAA_24"/>
    <property type="match status" value="1"/>
</dbReference>
<dbReference type="RefSeq" id="WP_277595913.1">
    <property type="nucleotide sequence ID" value="NZ_JAMBPX010000011.1"/>
</dbReference>
<gene>
    <name evidence="1" type="ORF">M4L21_13755</name>
</gene>
<keyword evidence="1" id="KW-0547">Nucleotide-binding</keyword>
<accession>A0A9X4LCS8</accession>
<dbReference type="Proteomes" id="UP001152302">
    <property type="component" value="Unassembled WGS sequence"/>
</dbReference>
<organism evidence="1 2">
    <name type="scientific">Staphylococcus equorum</name>
    <dbReference type="NCBI Taxonomy" id="246432"/>
    <lineage>
        <taxon>Bacteria</taxon>
        <taxon>Bacillati</taxon>
        <taxon>Bacillota</taxon>
        <taxon>Bacilli</taxon>
        <taxon>Bacillales</taxon>
        <taxon>Staphylococcaceae</taxon>
        <taxon>Staphylococcus</taxon>
    </lineage>
</organism>
<protein>
    <submittedName>
        <fullName evidence="1">ATP-binding protein</fullName>
    </submittedName>
</protein>
<proteinExistence type="predicted"/>
<dbReference type="EMBL" id="JAMBPX010000011">
    <property type="protein sequence ID" value="MDG0860394.1"/>
    <property type="molecule type" value="Genomic_DNA"/>
</dbReference>
<reference evidence="1" key="1">
    <citation type="submission" date="2022-05" db="EMBL/GenBank/DDBJ databases">
        <title>Comparative genomics of Staphylococcus equorum isolates.</title>
        <authorList>
            <person name="Luelf R.H."/>
        </authorList>
    </citation>
    <scope>NUCLEOTIDE SEQUENCE</scope>
    <source>
        <strain evidence="1">TMW 2.2343</strain>
    </source>
</reference>
<dbReference type="GO" id="GO:0005524">
    <property type="term" value="F:ATP binding"/>
    <property type="evidence" value="ECO:0007669"/>
    <property type="project" value="UniProtKB-KW"/>
</dbReference>
<sequence length="344" mass="39586">MAINLNNLEPIKASTDLSSYTAFIYGTPKIGKTTFVHNLYGDRVLFLATEKRHKVLVGAYVQDISSWPEFLTSISQLRSPKMKERFDVIAIDTVENLYSMLESYILAKYNKTEFGQVEWGKDWVDLKNDWKNGLQMIEKIGYSPVFISHAIQKTERIPVSGILQEQVNETMSLVKDKKTDEEYYEFLKYVPDLKDKVMAPINKMVDNILFMNVTTDESLKEHRVIYLRESLQWQAGSTFNDIKPVIPLSSTNYKEAVQEAIGKIDPNLTKDEKEETSLESEKIDFDELMKEARGLAIKFHEDGRMDEVNRIVEEVFGPGNKLVDANKHQVQPLLVAVERMKELS</sequence>
<dbReference type="SUPFAM" id="SSF52540">
    <property type="entry name" value="P-loop containing nucleoside triphosphate hydrolases"/>
    <property type="match status" value="1"/>
</dbReference>
<evidence type="ECO:0000313" key="1">
    <source>
        <dbReference type="EMBL" id="MDG0860394.1"/>
    </source>
</evidence>
<comment type="caution">
    <text evidence="1">The sequence shown here is derived from an EMBL/GenBank/DDBJ whole genome shotgun (WGS) entry which is preliminary data.</text>
</comment>
<evidence type="ECO:0000313" key="2">
    <source>
        <dbReference type="Proteomes" id="UP001152302"/>
    </source>
</evidence>
<name>A0A9X4LCS8_9STAP</name>
<keyword evidence="1" id="KW-0067">ATP-binding</keyword>
<dbReference type="AlphaFoldDB" id="A0A9X4LCS8"/>
<dbReference type="InterPro" id="IPR027417">
    <property type="entry name" value="P-loop_NTPase"/>
</dbReference>